<evidence type="ECO:0000313" key="3">
    <source>
        <dbReference type="EMBL" id="MDK2595761.1"/>
    </source>
</evidence>
<evidence type="ECO:0000313" key="4">
    <source>
        <dbReference type="Proteomes" id="UP001231915"/>
    </source>
</evidence>
<gene>
    <name evidence="3" type="primary">prfH</name>
    <name evidence="3" type="ORF">QNM18_11945</name>
</gene>
<dbReference type="Proteomes" id="UP001231915">
    <property type="component" value="Unassembled WGS sequence"/>
</dbReference>
<dbReference type="PANTHER" id="PTHR43804:SF9">
    <property type="entry name" value="PEPTIDE CHAIN RELEASE FACTOR HOMOLOG-RELATED"/>
    <property type="match status" value="1"/>
</dbReference>
<dbReference type="EMBL" id="JASJUT010000004">
    <property type="protein sequence ID" value="MDK2595761.1"/>
    <property type="molecule type" value="Genomic_DNA"/>
</dbReference>
<dbReference type="InterPro" id="IPR045853">
    <property type="entry name" value="Pep_chain_release_fac_I_sf"/>
</dbReference>
<accession>A0ABT7EL61</accession>
<organism evidence="3 4">
    <name type="scientific">Pseudoalteromonas obscura</name>
    <dbReference type="NCBI Taxonomy" id="3048491"/>
    <lineage>
        <taxon>Bacteria</taxon>
        <taxon>Pseudomonadati</taxon>
        <taxon>Pseudomonadota</taxon>
        <taxon>Gammaproteobacteria</taxon>
        <taxon>Alteromonadales</taxon>
        <taxon>Pseudoalteromonadaceae</taxon>
        <taxon>Pseudoalteromonas</taxon>
    </lineage>
</organism>
<proteinExistence type="inferred from homology"/>
<feature type="domain" description="Prokaryotic-type class I peptide chain release factors" evidence="2">
    <location>
        <begin position="118"/>
        <end position="134"/>
    </location>
</feature>
<dbReference type="PROSITE" id="PS00745">
    <property type="entry name" value="RF_PROK_I"/>
    <property type="match status" value="1"/>
</dbReference>
<name>A0ABT7EL61_9GAMM</name>
<dbReference type="RefSeq" id="WP_284137359.1">
    <property type="nucleotide sequence ID" value="NZ_JASJUT010000004.1"/>
</dbReference>
<evidence type="ECO:0000259" key="2">
    <source>
        <dbReference type="PROSITE" id="PS00745"/>
    </source>
</evidence>
<comment type="caution">
    <text evidence="3">The sequence shown here is derived from an EMBL/GenBank/DDBJ whole genome shotgun (WGS) entry which is preliminary data.</text>
</comment>
<evidence type="ECO:0000256" key="1">
    <source>
        <dbReference type="ARBA" id="ARBA00010835"/>
    </source>
</evidence>
<dbReference type="InterPro" id="IPR050057">
    <property type="entry name" value="Prokaryotic/Mito_RF"/>
</dbReference>
<protein>
    <submittedName>
        <fullName evidence="3">Peptide chain release factor H</fullName>
    </submittedName>
</protein>
<dbReference type="InterPro" id="IPR017509">
    <property type="entry name" value="PrfH"/>
</dbReference>
<keyword evidence="4" id="KW-1185">Reference proteome</keyword>
<comment type="similarity">
    <text evidence="1">Belongs to the prokaryotic/mitochondrial release factor family.</text>
</comment>
<dbReference type="Gene3D" id="3.30.160.20">
    <property type="match status" value="1"/>
</dbReference>
<dbReference type="SUPFAM" id="SSF75620">
    <property type="entry name" value="Release factor"/>
    <property type="match status" value="1"/>
</dbReference>
<dbReference type="NCBIfam" id="TIGR03072">
    <property type="entry name" value="release_prfH"/>
    <property type="match status" value="1"/>
</dbReference>
<dbReference type="PANTHER" id="PTHR43804">
    <property type="entry name" value="LD18447P"/>
    <property type="match status" value="1"/>
</dbReference>
<dbReference type="Pfam" id="PF00472">
    <property type="entry name" value="RF-1"/>
    <property type="match status" value="1"/>
</dbReference>
<reference evidence="3 4" key="1">
    <citation type="submission" date="2023-05" db="EMBL/GenBank/DDBJ databases">
        <title>Pseudoalteromonas ardens sp. nov., Pseudoalteromonas obscura sp. nov., and Pseudoalteromonas umbrosa sp. nov., isolated from the coral Montipora capitata.</title>
        <authorList>
            <person name="Thomas E.M."/>
            <person name="Smith E.M."/>
            <person name="Papke E."/>
            <person name="Shlafstein M.D."/>
            <person name="Oline D.K."/>
            <person name="Videau P."/>
            <person name="Saw J.H."/>
            <person name="Strangman W.K."/>
            <person name="Ushijima B."/>
        </authorList>
    </citation>
    <scope>NUCLEOTIDE SEQUENCE [LARGE SCALE GENOMIC DNA]</scope>
    <source>
        <strain evidence="3 4">P94</strain>
    </source>
</reference>
<dbReference type="InterPro" id="IPR000352">
    <property type="entry name" value="Pep_chain_release_fac_I"/>
</dbReference>
<sequence length="209" mass="23350">MILLQLSSGLGPLECCKAVALAFVQLQKESKKRGICCDVVELIPASKVGCYKSVVVKLSSPNQEVTQQFALSWQGALLWTCESQFRPMQKRKNWFFSGRVYQVNERQVDSEITFQACRASGAGGQHVNKTDSAVRAIHVKTGLSVRVESERSQHANKKLASALLLQKLAAKQEADISVQQKSRWQHHREVERGNPVKTFKGVNFAPVRK</sequence>